<evidence type="ECO:0000313" key="2">
    <source>
        <dbReference type="Proteomes" id="UP001195965"/>
    </source>
</evidence>
<keyword evidence="2" id="KW-1185">Reference proteome</keyword>
<name>A0ACD5HG88_9PROT</name>
<dbReference type="Proteomes" id="UP001195965">
    <property type="component" value="Chromosome"/>
</dbReference>
<accession>A0ACD5HG88</accession>
<proteinExistence type="predicted"/>
<evidence type="ECO:0000313" key="1">
    <source>
        <dbReference type="EMBL" id="XRI73491.1"/>
    </source>
</evidence>
<reference evidence="1 2" key="1">
    <citation type="journal article" date="2021" name="ISME J.">
        <title>Genomic evolution of the class Acidithiobacillia: deep-branching Proteobacteria living in extreme acidic conditions.</title>
        <authorList>
            <person name="Moya-Beltran A."/>
            <person name="Beard S."/>
            <person name="Rojas-Villalobos C."/>
            <person name="Issotta F."/>
            <person name="Gallardo Y."/>
            <person name="Ulloa R."/>
            <person name="Giaveno A."/>
            <person name="Degli Esposti M."/>
            <person name="Johnson D.B."/>
            <person name="Quatrini R."/>
        </authorList>
    </citation>
    <scope>NUCLEOTIDE SEQUENCE [LARGE SCALE GENOMIC DNA]</scope>
    <source>
        <strain evidence="1 2">GG1-14</strain>
    </source>
</reference>
<organism evidence="1 2">
    <name type="scientific">Acidithiobacillus montserratensis</name>
    <dbReference type="NCBI Taxonomy" id="2729135"/>
    <lineage>
        <taxon>Bacteria</taxon>
        <taxon>Pseudomonadati</taxon>
        <taxon>Pseudomonadota</taxon>
        <taxon>Acidithiobacillia</taxon>
        <taxon>Acidithiobacillales</taxon>
        <taxon>Acidithiobacillaceae</taxon>
        <taxon>Acidithiobacillus</taxon>
    </lineage>
</organism>
<sequence>MMRAMILAAGRGERLRPYTDHLPKPLLEVGGKPLIVRHLESLAAAGIREVVINIGHLGDQIVARLGHDWQGVKIIYSDERAGRLETGGALIRALPYLGKAPFLLVNGDICTDFPWNLLLRENAASAHLVLVPNPAEHPAGDFALNAGVVALQGEERHTYAGIARIDPALLQAYPELSAPLAPWLRQWITEGFVAGTLYQGIWTDVGTPERWQLAQETCRVRHDGI</sequence>
<dbReference type="EMBL" id="CP127526">
    <property type="protein sequence ID" value="XRI73491.1"/>
    <property type="molecule type" value="Genomic_DNA"/>
</dbReference>
<gene>
    <name evidence="1" type="ORF">HHS34_013765</name>
</gene>
<protein>
    <submittedName>
        <fullName evidence="1">Nucleotidyltransferase family protein</fullName>
    </submittedName>
</protein>